<evidence type="ECO:0000256" key="1">
    <source>
        <dbReference type="ARBA" id="ARBA00006484"/>
    </source>
</evidence>
<accession>A0A1E8FGJ8</accession>
<comment type="caution">
    <text evidence="4">The sequence shown here is derived from an EMBL/GenBank/DDBJ whole genome shotgun (WGS) entry which is preliminary data.</text>
</comment>
<dbReference type="Proteomes" id="UP000176037">
    <property type="component" value="Unassembled WGS sequence"/>
</dbReference>
<dbReference type="STRING" id="1856405.BFC17_13365"/>
<dbReference type="Gene3D" id="3.40.50.720">
    <property type="entry name" value="NAD(P)-binding Rossmann-like Domain"/>
    <property type="match status" value="1"/>
</dbReference>
<protein>
    <recommendedName>
        <fullName evidence="3">Ketoreductase domain-containing protein</fullName>
    </recommendedName>
</protein>
<dbReference type="InterPro" id="IPR002347">
    <property type="entry name" value="SDR_fam"/>
</dbReference>
<dbReference type="CDD" id="cd05233">
    <property type="entry name" value="SDR_c"/>
    <property type="match status" value="1"/>
</dbReference>
<dbReference type="PANTHER" id="PTHR43477:SF1">
    <property type="entry name" value="DIHYDROANTICAPSIN 7-DEHYDROGENASE"/>
    <property type="match status" value="1"/>
</dbReference>
<sequence>MSASDNDLLHNASVLVTGATGGIGQAIVAACIERGATVFAGGRDKEALSALQARLGKALKPLVYDVTDEQAVKEIFRQLQRQVSDGVAPPLYGLVNNAGVMLESPLSVTSMDKLKQQLNVNFLAPYQHMQLASRLMSRLRRGSIVNLVSQVSEQGSKGMSAYAASKAALTGATKSLAKELAPVGIRVNAVAPGFIDTPLTGHYEEQGRQAVLARTVMQRAGTAGEVAQAVLYLLSPRASYTTGHVLPVDGLFCP</sequence>
<evidence type="ECO:0000256" key="2">
    <source>
        <dbReference type="ARBA" id="ARBA00023002"/>
    </source>
</evidence>
<dbReference type="InterPro" id="IPR036291">
    <property type="entry name" value="NAD(P)-bd_dom_sf"/>
</dbReference>
<dbReference type="GO" id="GO:0016491">
    <property type="term" value="F:oxidoreductase activity"/>
    <property type="evidence" value="ECO:0007669"/>
    <property type="project" value="UniProtKB-KW"/>
</dbReference>
<reference evidence="4 5" key="1">
    <citation type="submission" date="2016-09" db="EMBL/GenBank/DDBJ databases">
        <title>Alteromonas lipolytica, a new species isolated from sea water.</title>
        <authorList>
            <person name="Wu Y.-H."/>
            <person name="Cheng H."/>
            <person name="Xu X.-W."/>
        </authorList>
    </citation>
    <scope>NUCLEOTIDE SEQUENCE [LARGE SCALE GENOMIC DNA]</scope>
    <source>
        <strain evidence="4 5">JW12</strain>
    </source>
</reference>
<dbReference type="PANTHER" id="PTHR43477">
    <property type="entry name" value="DIHYDROANTICAPSIN 7-DEHYDROGENASE"/>
    <property type="match status" value="1"/>
</dbReference>
<evidence type="ECO:0000313" key="5">
    <source>
        <dbReference type="Proteomes" id="UP000176037"/>
    </source>
</evidence>
<dbReference type="AlphaFoldDB" id="A0A1E8FGJ8"/>
<organism evidence="4 5">
    <name type="scientific">Alteromonas lipolytica</name>
    <dbReference type="NCBI Taxonomy" id="1856405"/>
    <lineage>
        <taxon>Bacteria</taxon>
        <taxon>Pseudomonadati</taxon>
        <taxon>Pseudomonadota</taxon>
        <taxon>Gammaproteobacteria</taxon>
        <taxon>Alteromonadales</taxon>
        <taxon>Alteromonadaceae</taxon>
        <taxon>Alteromonas/Salinimonas group</taxon>
        <taxon>Alteromonas</taxon>
    </lineage>
</organism>
<dbReference type="PRINTS" id="PR00081">
    <property type="entry name" value="GDHRDH"/>
</dbReference>
<dbReference type="Pfam" id="PF13561">
    <property type="entry name" value="adh_short_C2"/>
    <property type="match status" value="1"/>
</dbReference>
<proteinExistence type="inferred from homology"/>
<dbReference type="SMART" id="SM00822">
    <property type="entry name" value="PKS_KR"/>
    <property type="match status" value="1"/>
</dbReference>
<dbReference type="FunFam" id="3.40.50.720:FF:000084">
    <property type="entry name" value="Short-chain dehydrogenase reductase"/>
    <property type="match status" value="1"/>
</dbReference>
<dbReference type="PRINTS" id="PR00080">
    <property type="entry name" value="SDRFAMILY"/>
</dbReference>
<evidence type="ECO:0000313" key="4">
    <source>
        <dbReference type="EMBL" id="OFI34583.1"/>
    </source>
</evidence>
<comment type="similarity">
    <text evidence="1">Belongs to the short-chain dehydrogenases/reductases (SDR) family.</text>
</comment>
<dbReference type="InterPro" id="IPR057326">
    <property type="entry name" value="KR_dom"/>
</dbReference>
<dbReference type="InterPro" id="IPR051122">
    <property type="entry name" value="SDR_DHRS6-like"/>
</dbReference>
<dbReference type="SUPFAM" id="SSF51735">
    <property type="entry name" value="NAD(P)-binding Rossmann-fold domains"/>
    <property type="match status" value="1"/>
</dbReference>
<dbReference type="EMBL" id="MJIC01000010">
    <property type="protein sequence ID" value="OFI34583.1"/>
    <property type="molecule type" value="Genomic_DNA"/>
</dbReference>
<gene>
    <name evidence="4" type="ORF">BFC17_13365</name>
</gene>
<evidence type="ECO:0000259" key="3">
    <source>
        <dbReference type="SMART" id="SM00822"/>
    </source>
</evidence>
<name>A0A1E8FGJ8_9ALTE</name>
<feature type="domain" description="Ketoreductase" evidence="3">
    <location>
        <begin position="12"/>
        <end position="193"/>
    </location>
</feature>
<keyword evidence="5" id="KW-1185">Reference proteome</keyword>
<keyword evidence="2" id="KW-0560">Oxidoreductase</keyword>